<organism evidence="2">
    <name type="scientific">candidate division WOR-3 bacterium</name>
    <dbReference type="NCBI Taxonomy" id="2052148"/>
    <lineage>
        <taxon>Bacteria</taxon>
        <taxon>Bacteria division WOR-3</taxon>
    </lineage>
</organism>
<feature type="transmembrane region" description="Helical" evidence="1">
    <location>
        <begin position="33"/>
        <end position="51"/>
    </location>
</feature>
<name>A0A7C6A9Y2_UNCW3</name>
<reference evidence="2" key="1">
    <citation type="journal article" date="2020" name="mSystems">
        <title>Genome- and Community-Level Interaction Insights into Carbon Utilization and Element Cycling Functions of Hydrothermarchaeota in Hydrothermal Sediment.</title>
        <authorList>
            <person name="Zhou Z."/>
            <person name="Liu Y."/>
            <person name="Xu W."/>
            <person name="Pan J."/>
            <person name="Luo Z.H."/>
            <person name="Li M."/>
        </authorList>
    </citation>
    <scope>NUCLEOTIDE SEQUENCE [LARGE SCALE GENOMIC DNA]</scope>
    <source>
        <strain evidence="2">SpSt-876</strain>
    </source>
</reference>
<sequence length="101" mass="11435">MVRTTGKKGVLMSKPIYSIWVIKSRIFNNPKRYYISLILACIPLILFAQIYEVDTIFVTASRVVGQGFSLALKGDANLKVCPTNLKTWEMTRFGSSLIQFL</sequence>
<proteinExistence type="predicted"/>
<dbReference type="AlphaFoldDB" id="A0A7C6A9Y2"/>
<keyword evidence="1" id="KW-0472">Membrane</keyword>
<accession>A0A7C6A9Y2</accession>
<keyword evidence="1" id="KW-1133">Transmembrane helix</keyword>
<keyword evidence="1" id="KW-0812">Transmembrane</keyword>
<evidence type="ECO:0000313" key="2">
    <source>
        <dbReference type="EMBL" id="HHS52366.1"/>
    </source>
</evidence>
<evidence type="ECO:0000256" key="1">
    <source>
        <dbReference type="SAM" id="Phobius"/>
    </source>
</evidence>
<comment type="caution">
    <text evidence="2">The sequence shown here is derived from an EMBL/GenBank/DDBJ whole genome shotgun (WGS) entry which is preliminary data.</text>
</comment>
<dbReference type="EMBL" id="DTLI01000140">
    <property type="protein sequence ID" value="HHS52366.1"/>
    <property type="molecule type" value="Genomic_DNA"/>
</dbReference>
<gene>
    <name evidence="2" type="ORF">ENW73_05810</name>
</gene>
<protein>
    <submittedName>
        <fullName evidence="2">Uncharacterized protein</fullName>
    </submittedName>
</protein>